<organism evidence="3 4">
    <name type="scientific">Rhododendron simsii</name>
    <name type="common">Sims's rhododendron</name>
    <dbReference type="NCBI Taxonomy" id="118357"/>
    <lineage>
        <taxon>Eukaryota</taxon>
        <taxon>Viridiplantae</taxon>
        <taxon>Streptophyta</taxon>
        <taxon>Embryophyta</taxon>
        <taxon>Tracheophyta</taxon>
        <taxon>Spermatophyta</taxon>
        <taxon>Magnoliopsida</taxon>
        <taxon>eudicotyledons</taxon>
        <taxon>Gunneridae</taxon>
        <taxon>Pentapetalae</taxon>
        <taxon>asterids</taxon>
        <taxon>Ericales</taxon>
        <taxon>Ericaceae</taxon>
        <taxon>Ericoideae</taxon>
        <taxon>Rhodoreae</taxon>
        <taxon>Rhododendron</taxon>
    </lineage>
</organism>
<evidence type="ECO:0000313" key="4">
    <source>
        <dbReference type="Proteomes" id="UP000626092"/>
    </source>
</evidence>
<evidence type="ECO:0000259" key="2">
    <source>
        <dbReference type="Pfam" id="PF07734"/>
    </source>
</evidence>
<dbReference type="OrthoDB" id="605328at2759"/>
<evidence type="ECO:0008006" key="5">
    <source>
        <dbReference type="Google" id="ProtNLM"/>
    </source>
</evidence>
<dbReference type="EMBL" id="WJXA01000001">
    <property type="protein sequence ID" value="KAF7152477.1"/>
    <property type="molecule type" value="Genomic_DNA"/>
</dbReference>
<keyword evidence="4" id="KW-1185">Reference proteome</keyword>
<gene>
    <name evidence="3" type="ORF">RHSIM_Rhsim01G0013700</name>
</gene>
<evidence type="ECO:0000259" key="1">
    <source>
        <dbReference type="Pfam" id="PF00646"/>
    </source>
</evidence>
<sequence>MIREVDGDGHFNVGVFIDLILEMERCQSVLFTQCKMNKQARRKAAIINVAPSEISPAAESIANNVDLLTEILLWLPAKSTIRFKIVSKHWLALLSDSQFARDHCSRNSRPSISGLYFYLENTLSSVSLQGGHRNLPPVSLPKSKIMVRHSCNGLLLCFIGSTHDYSPQYIVCNPTTNKYTLLPKPVGLVRHLGGYLAFDPSKSPHHYKVILLGYNPCEIGIYSSRSLCWKRVSLGIDQVYFYGHGTFWNGAIHWLTDDNVLKRFDVDAEEILVMPNPQRPKILPRHKIMYFGECGGDLILIQSRSRCPGGFRILELERDYTGWVVKCRVNLRPLISEFPEMEWKTYDIFDGYDVLGAVKGDNEKGFALLLATHRRIISYNPKDKTWNVLRDLMPGESKKNCLASYAFPFMETLFPA</sequence>
<dbReference type="Pfam" id="PF00646">
    <property type="entry name" value="F-box"/>
    <property type="match status" value="1"/>
</dbReference>
<dbReference type="AlphaFoldDB" id="A0A834HFZ4"/>
<dbReference type="Gene3D" id="1.20.1280.50">
    <property type="match status" value="1"/>
</dbReference>
<evidence type="ECO:0000313" key="3">
    <source>
        <dbReference type="EMBL" id="KAF7152477.1"/>
    </source>
</evidence>
<dbReference type="PANTHER" id="PTHR35546">
    <property type="entry name" value="F-BOX PROTEIN INTERACTION DOMAIN PROTEIN-RELATED"/>
    <property type="match status" value="1"/>
</dbReference>
<dbReference type="InterPro" id="IPR036047">
    <property type="entry name" value="F-box-like_dom_sf"/>
</dbReference>
<feature type="domain" description="F-box associated beta-propeller type 1" evidence="2">
    <location>
        <begin position="120"/>
        <end position="271"/>
    </location>
</feature>
<accession>A0A834HFZ4</accession>
<dbReference type="NCBIfam" id="TIGR01640">
    <property type="entry name" value="F_box_assoc_1"/>
    <property type="match status" value="1"/>
</dbReference>
<proteinExistence type="predicted"/>
<dbReference type="Proteomes" id="UP000626092">
    <property type="component" value="Unassembled WGS sequence"/>
</dbReference>
<comment type="caution">
    <text evidence="3">The sequence shown here is derived from an EMBL/GenBank/DDBJ whole genome shotgun (WGS) entry which is preliminary data.</text>
</comment>
<dbReference type="PANTHER" id="PTHR35546:SF130">
    <property type="entry name" value="EXPRESSED PROTEIN"/>
    <property type="match status" value="1"/>
</dbReference>
<feature type="domain" description="F-box" evidence="1">
    <location>
        <begin position="66"/>
        <end position="99"/>
    </location>
</feature>
<reference evidence="3" key="1">
    <citation type="submission" date="2019-11" db="EMBL/GenBank/DDBJ databases">
        <authorList>
            <person name="Liu Y."/>
            <person name="Hou J."/>
            <person name="Li T.-Q."/>
            <person name="Guan C.-H."/>
            <person name="Wu X."/>
            <person name="Wu H.-Z."/>
            <person name="Ling F."/>
            <person name="Zhang R."/>
            <person name="Shi X.-G."/>
            <person name="Ren J.-P."/>
            <person name="Chen E.-F."/>
            <person name="Sun J.-M."/>
        </authorList>
    </citation>
    <scope>NUCLEOTIDE SEQUENCE</scope>
    <source>
        <strain evidence="3">Adult_tree_wgs_1</strain>
        <tissue evidence="3">Leaves</tissue>
    </source>
</reference>
<dbReference type="InterPro" id="IPR006527">
    <property type="entry name" value="F-box-assoc_dom_typ1"/>
</dbReference>
<name>A0A834HFZ4_RHOSS</name>
<dbReference type="InterPro" id="IPR055290">
    <property type="entry name" value="At3g26010-like"/>
</dbReference>
<dbReference type="Pfam" id="PF07734">
    <property type="entry name" value="FBA_1"/>
    <property type="match status" value="1"/>
</dbReference>
<dbReference type="InterPro" id="IPR001810">
    <property type="entry name" value="F-box_dom"/>
</dbReference>
<dbReference type="InterPro" id="IPR017451">
    <property type="entry name" value="F-box-assoc_interact_dom"/>
</dbReference>
<dbReference type="SUPFAM" id="SSF81383">
    <property type="entry name" value="F-box domain"/>
    <property type="match status" value="1"/>
</dbReference>
<protein>
    <recommendedName>
        <fullName evidence="5">F-box domain-containing protein</fullName>
    </recommendedName>
</protein>